<evidence type="ECO:0000259" key="1">
    <source>
        <dbReference type="SMART" id="SM01321"/>
    </source>
</evidence>
<dbReference type="SMART" id="SM01321">
    <property type="entry name" value="Y1_Tnp"/>
    <property type="match status" value="1"/>
</dbReference>
<dbReference type="EMBL" id="CAADFJ010000522">
    <property type="protein sequence ID" value="VFK08531.1"/>
    <property type="molecule type" value="Genomic_DNA"/>
</dbReference>
<name>A0A450VUP7_9GAMM</name>
<organism evidence="4">
    <name type="scientific">Candidatus Kentrum eta</name>
    <dbReference type="NCBI Taxonomy" id="2126337"/>
    <lineage>
        <taxon>Bacteria</taxon>
        <taxon>Pseudomonadati</taxon>
        <taxon>Pseudomonadota</taxon>
        <taxon>Gammaproteobacteria</taxon>
        <taxon>Candidatus Kentrum</taxon>
    </lineage>
</organism>
<dbReference type="SUPFAM" id="SSF143422">
    <property type="entry name" value="Transposase IS200-like"/>
    <property type="match status" value="1"/>
</dbReference>
<protein>
    <submittedName>
        <fullName evidence="4">REP element-mobilizing transposase RayT</fullName>
    </submittedName>
</protein>
<dbReference type="EMBL" id="CAADFG010000463">
    <property type="protein sequence ID" value="VFK04809.1"/>
    <property type="molecule type" value="Genomic_DNA"/>
</dbReference>
<evidence type="ECO:0000313" key="3">
    <source>
        <dbReference type="EMBL" id="VFK04809.1"/>
    </source>
</evidence>
<evidence type="ECO:0000313" key="4">
    <source>
        <dbReference type="EMBL" id="VFK08531.1"/>
    </source>
</evidence>
<dbReference type="Pfam" id="PF01797">
    <property type="entry name" value="Y1_Tnp"/>
    <property type="match status" value="1"/>
</dbReference>
<dbReference type="PANTHER" id="PTHR33360">
    <property type="entry name" value="TRANSPOSASE FOR INSERTION SEQUENCE ELEMENT IS200"/>
    <property type="match status" value="1"/>
</dbReference>
<dbReference type="AlphaFoldDB" id="A0A450VUP7"/>
<dbReference type="EMBL" id="CAADFI010000464">
    <property type="protein sequence ID" value="VFK04598.1"/>
    <property type="molecule type" value="Genomic_DNA"/>
</dbReference>
<gene>
    <name evidence="3" type="ORF">BECKH772A_GA0070896_104633</name>
    <name evidence="2" type="ORF">BECKH772B_GA0070898_104643</name>
    <name evidence="4" type="ORF">BECKH772C_GA0070978_105222</name>
</gene>
<dbReference type="InterPro" id="IPR036515">
    <property type="entry name" value="Transposase_17_sf"/>
</dbReference>
<accession>A0A450VUP7</accession>
<dbReference type="PANTHER" id="PTHR33360:SF2">
    <property type="entry name" value="TRANSPOSASE FOR INSERTION SEQUENCE ELEMENT IS200"/>
    <property type="match status" value="1"/>
</dbReference>
<feature type="domain" description="Transposase IS200-like" evidence="1">
    <location>
        <begin position="12"/>
        <end position="100"/>
    </location>
</feature>
<dbReference type="GO" id="GO:0003677">
    <property type="term" value="F:DNA binding"/>
    <property type="evidence" value="ECO:0007669"/>
    <property type="project" value="InterPro"/>
</dbReference>
<dbReference type="GO" id="GO:0006313">
    <property type="term" value="P:DNA transposition"/>
    <property type="evidence" value="ECO:0007669"/>
    <property type="project" value="InterPro"/>
</dbReference>
<dbReference type="InterPro" id="IPR002686">
    <property type="entry name" value="Transposase_17"/>
</dbReference>
<dbReference type="NCBIfam" id="NF033573">
    <property type="entry name" value="transpos_IS200"/>
    <property type="match status" value="1"/>
</dbReference>
<reference evidence="4" key="1">
    <citation type="submission" date="2019-02" db="EMBL/GenBank/DDBJ databases">
        <authorList>
            <person name="Gruber-Vodicka R. H."/>
            <person name="Seah K. B. B."/>
        </authorList>
    </citation>
    <scope>NUCLEOTIDE SEQUENCE</scope>
    <source>
        <strain evidence="4">BECK_SA2B12</strain>
        <strain evidence="3">BECK_SA2B15</strain>
        <strain evidence="2">BECK_SA2B20</strain>
    </source>
</reference>
<evidence type="ECO:0000313" key="2">
    <source>
        <dbReference type="EMBL" id="VFK04598.1"/>
    </source>
</evidence>
<dbReference type="Gene3D" id="3.30.70.1290">
    <property type="entry name" value="Transposase IS200-like"/>
    <property type="match status" value="1"/>
</dbReference>
<sequence length="101" mass="11806">MSGEYQHGSHMMYSIHLHIVWAMKYRKKVLKGKTANRVSEIVRKECRKKKVGILKGHASTDHVHIMVSIPPPVAISRLIQHIKMKSAYILLSQFQQIRRQY</sequence>
<dbReference type="GO" id="GO:0004803">
    <property type="term" value="F:transposase activity"/>
    <property type="evidence" value="ECO:0007669"/>
    <property type="project" value="InterPro"/>
</dbReference>
<proteinExistence type="predicted"/>